<evidence type="ECO:0000313" key="1">
    <source>
        <dbReference type="EMBL" id="SSX27968.1"/>
    </source>
</evidence>
<organism evidence="1">
    <name type="scientific">Culicoides sonorensis</name>
    <name type="common">Biting midge</name>
    <dbReference type="NCBI Taxonomy" id="179676"/>
    <lineage>
        <taxon>Eukaryota</taxon>
        <taxon>Metazoa</taxon>
        <taxon>Ecdysozoa</taxon>
        <taxon>Arthropoda</taxon>
        <taxon>Hexapoda</taxon>
        <taxon>Insecta</taxon>
        <taxon>Pterygota</taxon>
        <taxon>Neoptera</taxon>
        <taxon>Endopterygota</taxon>
        <taxon>Diptera</taxon>
        <taxon>Nematocera</taxon>
        <taxon>Chironomoidea</taxon>
        <taxon>Ceratopogonidae</taxon>
        <taxon>Ceratopogoninae</taxon>
        <taxon>Culicoides</taxon>
        <taxon>Monoculicoides</taxon>
    </lineage>
</organism>
<accession>A0A336MPR9</accession>
<dbReference type="VEuPathDB" id="VectorBase:CSON014998"/>
<dbReference type="EMBL" id="UFQT01000916">
    <property type="protein sequence ID" value="SSX27968.1"/>
    <property type="molecule type" value="Genomic_DNA"/>
</dbReference>
<reference evidence="1" key="1">
    <citation type="submission" date="2018-07" db="EMBL/GenBank/DDBJ databases">
        <authorList>
            <person name="Quirk P.G."/>
            <person name="Krulwich T.A."/>
        </authorList>
    </citation>
    <scope>NUCLEOTIDE SEQUENCE</scope>
</reference>
<name>A0A336MPR9_CULSO</name>
<sequence length="39" mass="4391">MLCSGKNHCSFIFASDHPLAVIWNSGVVRIKYVCMDGKY</sequence>
<gene>
    <name evidence="1" type="primary">CSON014998</name>
</gene>
<dbReference type="AlphaFoldDB" id="A0A336MPR9"/>
<proteinExistence type="predicted"/>
<protein>
    <submittedName>
        <fullName evidence="1">CSON014998 protein</fullName>
    </submittedName>
</protein>